<dbReference type="InterPro" id="IPR019593">
    <property type="entry name" value="Spore_coat_protein_Z/Y"/>
</dbReference>
<protein>
    <submittedName>
        <fullName evidence="1">Spore coat protein CotZ</fullName>
    </submittedName>
</protein>
<dbReference type="EMBL" id="JAAIUV010000010">
    <property type="protein sequence ID" value="NEX78889.1"/>
    <property type="molecule type" value="Genomic_DNA"/>
</dbReference>
<comment type="caution">
    <text evidence="1">The sequence shown here is derived from an EMBL/GenBank/DDBJ whole genome shotgun (WGS) entry which is preliminary data.</text>
</comment>
<keyword evidence="1" id="KW-0946">Virion</keyword>
<keyword evidence="2" id="KW-1185">Reference proteome</keyword>
<dbReference type="AlphaFoldDB" id="A0A6B3TRB6"/>
<sequence>MGCGKSRHDHDKDNCVCQVVRAIKDIQDNAVNDCRPCTSCFNEPLGSLAPALDRVDTRVFVLKTKDGTPFHAFFTAEDPSDGCVSIFFRVEEVFDNCCATLRVLIPGVMSTGGHSHSSHGGHGKHHKGGNQFEPVQLFNSDSCCIDLNAVCQVNAFMPTNDCVTVDLSCFCAIQCIADVFLDICD</sequence>
<dbReference type="RefSeq" id="WP_163251406.1">
    <property type="nucleotide sequence ID" value="NZ_JAAIUV010000010.1"/>
</dbReference>
<proteinExistence type="predicted"/>
<name>A0A6B3TRB6_9BACI</name>
<dbReference type="Pfam" id="PF10612">
    <property type="entry name" value="Spore-coat_CotZ"/>
    <property type="match status" value="2"/>
</dbReference>
<evidence type="ECO:0000313" key="2">
    <source>
        <dbReference type="Proteomes" id="UP000481621"/>
    </source>
</evidence>
<keyword evidence="1" id="KW-0167">Capsid protein</keyword>
<accession>A0A6B3TRB6</accession>
<gene>
    <name evidence="1" type="ORF">G4Z05_08310</name>
</gene>
<reference evidence="1" key="1">
    <citation type="submission" date="2020-02" db="EMBL/GenBank/DDBJ databases">
        <title>Bacillus sedimentmangrovi sp. nov., isolated from sediment of the mangrove ecosystem.</title>
        <authorList>
            <person name="Liu G."/>
        </authorList>
    </citation>
    <scope>NUCLEOTIDE SEQUENCE [LARGE SCALE GENOMIC DNA]</scope>
    <source>
        <strain evidence="1">SgZ-7</strain>
    </source>
</reference>
<evidence type="ECO:0000313" key="1">
    <source>
        <dbReference type="EMBL" id="NEX78889.1"/>
    </source>
</evidence>
<organism evidence="1 2">
    <name type="scientific">Neobacillus thermocopriae</name>
    <dbReference type="NCBI Taxonomy" id="1215031"/>
    <lineage>
        <taxon>Bacteria</taxon>
        <taxon>Bacillati</taxon>
        <taxon>Bacillota</taxon>
        <taxon>Bacilli</taxon>
        <taxon>Bacillales</taxon>
        <taxon>Bacillaceae</taxon>
        <taxon>Neobacillus</taxon>
    </lineage>
</organism>
<dbReference type="Proteomes" id="UP000481621">
    <property type="component" value="Unassembled WGS sequence"/>
</dbReference>